<dbReference type="GO" id="GO:0006450">
    <property type="term" value="P:regulation of translational fidelity"/>
    <property type="evidence" value="ECO:0007669"/>
    <property type="project" value="TreeGrafter"/>
</dbReference>
<proteinExistence type="predicted"/>
<feature type="coiled-coil region" evidence="5">
    <location>
        <begin position="284"/>
        <end position="314"/>
    </location>
</feature>
<evidence type="ECO:0000256" key="3">
    <source>
        <dbReference type="ARBA" id="ARBA00022741"/>
    </source>
</evidence>
<feature type="domain" description="YrdC-like" evidence="6">
    <location>
        <begin position="81"/>
        <end position="265"/>
    </location>
</feature>
<keyword evidence="1" id="KW-0819">tRNA processing</keyword>
<comment type="caution">
    <text evidence="7">The sequence shown here is derived from an EMBL/GenBank/DDBJ whole genome shotgun (WGS) entry which is preliminary data.</text>
</comment>
<dbReference type="NCBIfam" id="TIGR00057">
    <property type="entry name" value="L-threonylcarbamoyladenylate synthase"/>
    <property type="match status" value="1"/>
</dbReference>
<dbReference type="GO" id="GO:0005524">
    <property type="term" value="F:ATP binding"/>
    <property type="evidence" value="ECO:0007669"/>
    <property type="project" value="UniProtKB-KW"/>
</dbReference>
<accession>A0A8S1QRT0</accession>
<organism evidence="7 8">
    <name type="scientific">Paramecium sonneborni</name>
    <dbReference type="NCBI Taxonomy" id="65129"/>
    <lineage>
        <taxon>Eukaryota</taxon>
        <taxon>Sar</taxon>
        <taxon>Alveolata</taxon>
        <taxon>Ciliophora</taxon>
        <taxon>Intramacronucleata</taxon>
        <taxon>Oligohymenophorea</taxon>
        <taxon>Peniculida</taxon>
        <taxon>Parameciidae</taxon>
        <taxon>Paramecium</taxon>
    </lineage>
</organism>
<keyword evidence="3" id="KW-0547">Nucleotide-binding</keyword>
<evidence type="ECO:0000313" key="8">
    <source>
        <dbReference type="Proteomes" id="UP000692954"/>
    </source>
</evidence>
<reference evidence="7" key="1">
    <citation type="submission" date="2021-01" db="EMBL/GenBank/DDBJ databases">
        <authorList>
            <consortium name="Genoscope - CEA"/>
            <person name="William W."/>
        </authorList>
    </citation>
    <scope>NUCLEOTIDE SEQUENCE</scope>
</reference>
<dbReference type="PROSITE" id="PS51163">
    <property type="entry name" value="YRDC"/>
    <property type="match status" value="1"/>
</dbReference>
<dbReference type="Pfam" id="PF01300">
    <property type="entry name" value="Sua5_yciO_yrdC"/>
    <property type="match status" value="1"/>
</dbReference>
<dbReference type="GO" id="GO:0003725">
    <property type="term" value="F:double-stranded RNA binding"/>
    <property type="evidence" value="ECO:0007669"/>
    <property type="project" value="InterPro"/>
</dbReference>
<dbReference type="GO" id="GO:0005737">
    <property type="term" value="C:cytoplasm"/>
    <property type="evidence" value="ECO:0007669"/>
    <property type="project" value="TreeGrafter"/>
</dbReference>
<dbReference type="Proteomes" id="UP000692954">
    <property type="component" value="Unassembled WGS sequence"/>
</dbReference>
<evidence type="ECO:0000256" key="5">
    <source>
        <dbReference type="SAM" id="Coils"/>
    </source>
</evidence>
<dbReference type="AlphaFoldDB" id="A0A8S1QRT0"/>
<dbReference type="InterPro" id="IPR050156">
    <property type="entry name" value="TC-AMP_synthase_SUA5"/>
</dbReference>
<evidence type="ECO:0000256" key="1">
    <source>
        <dbReference type="ARBA" id="ARBA00022694"/>
    </source>
</evidence>
<dbReference type="GO" id="GO:0008033">
    <property type="term" value="P:tRNA processing"/>
    <property type="evidence" value="ECO:0007669"/>
    <property type="project" value="UniProtKB-KW"/>
</dbReference>
<evidence type="ECO:0000256" key="4">
    <source>
        <dbReference type="ARBA" id="ARBA00022840"/>
    </source>
</evidence>
<dbReference type="GO" id="GO:0000049">
    <property type="term" value="F:tRNA binding"/>
    <property type="evidence" value="ECO:0007669"/>
    <property type="project" value="TreeGrafter"/>
</dbReference>
<dbReference type="PANTHER" id="PTHR17490:SF16">
    <property type="entry name" value="THREONYLCARBAMOYL-AMP SYNTHASE"/>
    <property type="match status" value="1"/>
</dbReference>
<keyword evidence="2" id="KW-0548">Nucleotidyltransferase</keyword>
<dbReference type="EMBL" id="CAJJDN010000114">
    <property type="protein sequence ID" value="CAD8117524.1"/>
    <property type="molecule type" value="Genomic_DNA"/>
</dbReference>
<dbReference type="FunFam" id="3.90.870.10:FF:000009">
    <property type="entry name" value="Threonylcarbamoyl-AMP synthase, putative"/>
    <property type="match status" value="1"/>
</dbReference>
<dbReference type="OrthoDB" id="412787at2759"/>
<protein>
    <recommendedName>
        <fullName evidence="6">YrdC-like domain-containing protein</fullName>
    </recommendedName>
</protein>
<dbReference type="PANTHER" id="PTHR17490">
    <property type="entry name" value="SUA5"/>
    <property type="match status" value="1"/>
</dbReference>
<dbReference type="InterPro" id="IPR005145">
    <property type="entry name" value="Sua5_C"/>
</dbReference>
<dbReference type="Pfam" id="PF03481">
    <property type="entry name" value="Sua5_C"/>
    <property type="match status" value="1"/>
</dbReference>
<dbReference type="InterPro" id="IPR006070">
    <property type="entry name" value="Sua5-like_dom"/>
</dbReference>
<gene>
    <name evidence="7" type="ORF">PSON_ATCC_30995.1.T1140052</name>
</gene>
<keyword evidence="5" id="KW-0175">Coiled coil</keyword>
<evidence type="ECO:0000313" key="7">
    <source>
        <dbReference type="EMBL" id="CAD8117524.1"/>
    </source>
</evidence>
<name>A0A8S1QRT0_9CILI</name>
<keyword evidence="8" id="KW-1185">Reference proteome</keyword>
<sequence>MGQLNKIDQNLLVNHQMQDFRLYIQKVEQKLCKNYLKQSFREMESYPQLYSKDRLEQFKIKYKDFIQLDVQKEIHCGIINLDELHIAAKLLQQGELVAFPTETVYGLGANAKNAQAILNIFKAKKRPLSDPLIVHVHDKNNLYTDKPDYVDQFAELFWPGPFTIVLKSTQLETTEILSAGTGSIGIRIPNNEIALELLKLANIPIAAPSANLFTHISPTSAAHVFNDFYDQRVHIIDAGRCDNGIESTVIKPLGNELHILRLGSLAKDTILNKINQSESLKHFAIKYENKYMQIEENEEDIEKELQDLQHLDRKSSMEAPGQFLKHYSARINSFILTFKSINAFQEIDINLKETVIIDFGSELRNRIANFDETKYKTLSLNYDAKEAMFNLYDLLRWAEIQQGAQQILLYDFDTEINHQILHHENILSLQDKIFRSASGQKIYYQNNKFYLCQ</sequence>
<evidence type="ECO:0000259" key="6">
    <source>
        <dbReference type="PROSITE" id="PS51163"/>
    </source>
</evidence>
<keyword evidence="2" id="KW-0808">Transferase</keyword>
<dbReference type="GO" id="GO:0016779">
    <property type="term" value="F:nucleotidyltransferase activity"/>
    <property type="evidence" value="ECO:0007669"/>
    <property type="project" value="UniProtKB-KW"/>
</dbReference>
<keyword evidence="4" id="KW-0067">ATP-binding</keyword>
<evidence type="ECO:0000256" key="2">
    <source>
        <dbReference type="ARBA" id="ARBA00022695"/>
    </source>
</evidence>